<keyword evidence="1" id="KW-0808">Transferase</keyword>
<feature type="compositionally biased region" description="Pro residues" evidence="3">
    <location>
        <begin position="7"/>
        <end position="22"/>
    </location>
</feature>
<sequence length="186" mass="19759">MAAYPSTPYPPRPGAAPEPGPSPVTVRPARPDEYARVGELTVEVYVNGGLVSPASGYVHALRDAADRAAAAELLVAEVGGEIAGAVAYCPPGSRYAELAGPDEAEFRMLAVLESARGGGAGRALVLECVDRARRAGLAALRLSTQRNMLQAQRLYERMGFARTPERDWAPVPGVDLITYTLDLRRS</sequence>
<dbReference type="PANTHER" id="PTHR43877:SF2">
    <property type="entry name" value="AMINOALKYLPHOSPHONATE N-ACETYLTRANSFERASE-RELATED"/>
    <property type="match status" value="1"/>
</dbReference>
<feature type="domain" description="N-acetyltransferase" evidence="4">
    <location>
        <begin position="24"/>
        <end position="184"/>
    </location>
</feature>
<feature type="region of interest" description="Disordered" evidence="3">
    <location>
        <begin position="1"/>
        <end position="29"/>
    </location>
</feature>
<protein>
    <submittedName>
        <fullName evidence="5">Ribosomal protein S18 acetylase RimI-like enzyme</fullName>
    </submittedName>
</protein>
<proteinExistence type="predicted"/>
<dbReference type="GO" id="GO:0005840">
    <property type="term" value="C:ribosome"/>
    <property type="evidence" value="ECO:0007669"/>
    <property type="project" value="UniProtKB-KW"/>
</dbReference>
<keyword evidence="5" id="KW-0689">Ribosomal protein</keyword>
<evidence type="ECO:0000313" key="5">
    <source>
        <dbReference type="EMBL" id="MBG6087476.1"/>
    </source>
</evidence>
<dbReference type="PROSITE" id="PS51186">
    <property type="entry name" value="GNAT"/>
    <property type="match status" value="1"/>
</dbReference>
<gene>
    <name evidence="5" type="ORF">IW256_001589</name>
</gene>
<dbReference type="EMBL" id="JADOUA010000001">
    <property type="protein sequence ID" value="MBG6087476.1"/>
    <property type="molecule type" value="Genomic_DNA"/>
</dbReference>
<reference evidence="5" key="1">
    <citation type="submission" date="2020-11" db="EMBL/GenBank/DDBJ databases">
        <title>Sequencing the genomes of 1000 actinobacteria strains.</title>
        <authorList>
            <person name="Klenk H.-P."/>
        </authorList>
    </citation>
    <scope>NUCLEOTIDE SEQUENCE</scope>
    <source>
        <strain evidence="5">DSM 43175</strain>
    </source>
</reference>
<dbReference type="Gene3D" id="3.40.630.30">
    <property type="match status" value="1"/>
</dbReference>
<evidence type="ECO:0000256" key="3">
    <source>
        <dbReference type="SAM" id="MobiDB-lite"/>
    </source>
</evidence>
<dbReference type="InterPro" id="IPR050832">
    <property type="entry name" value="Bact_Acetyltransf"/>
</dbReference>
<evidence type="ECO:0000313" key="6">
    <source>
        <dbReference type="Proteomes" id="UP000614047"/>
    </source>
</evidence>
<comment type="caution">
    <text evidence="5">The sequence shown here is derived from an EMBL/GenBank/DDBJ whole genome shotgun (WGS) entry which is preliminary data.</text>
</comment>
<evidence type="ECO:0000256" key="1">
    <source>
        <dbReference type="ARBA" id="ARBA00022679"/>
    </source>
</evidence>
<evidence type="ECO:0000256" key="2">
    <source>
        <dbReference type="ARBA" id="ARBA00023315"/>
    </source>
</evidence>
<accession>A0A931DH95</accession>
<evidence type="ECO:0000259" key="4">
    <source>
        <dbReference type="PROSITE" id="PS51186"/>
    </source>
</evidence>
<keyword evidence="5" id="KW-0687">Ribonucleoprotein</keyword>
<name>A0A931DH95_9ACTN</name>
<keyword evidence="6" id="KW-1185">Reference proteome</keyword>
<dbReference type="Proteomes" id="UP000614047">
    <property type="component" value="Unassembled WGS sequence"/>
</dbReference>
<organism evidence="5 6">
    <name type="scientific">Actinomadura viridis</name>
    <dbReference type="NCBI Taxonomy" id="58110"/>
    <lineage>
        <taxon>Bacteria</taxon>
        <taxon>Bacillati</taxon>
        <taxon>Actinomycetota</taxon>
        <taxon>Actinomycetes</taxon>
        <taxon>Streptosporangiales</taxon>
        <taxon>Thermomonosporaceae</taxon>
        <taxon>Actinomadura</taxon>
    </lineage>
</organism>
<dbReference type="CDD" id="cd04301">
    <property type="entry name" value="NAT_SF"/>
    <property type="match status" value="1"/>
</dbReference>
<dbReference type="GO" id="GO:0016747">
    <property type="term" value="F:acyltransferase activity, transferring groups other than amino-acyl groups"/>
    <property type="evidence" value="ECO:0007669"/>
    <property type="project" value="InterPro"/>
</dbReference>
<dbReference type="AlphaFoldDB" id="A0A931DH95"/>
<dbReference type="InterPro" id="IPR016181">
    <property type="entry name" value="Acyl_CoA_acyltransferase"/>
</dbReference>
<keyword evidence="2" id="KW-0012">Acyltransferase</keyword>
<dbReference type="Pfam" id="PF00583">
    <property type="entry name" value="Acetyltransf_1"/>
    <property type="match status" value="1"/>
</dbReference>
<dbReference type="RefSeq" id="WP_197010332.1">
    <property type="nucleotide sequence ID" value="NZ_BAABES010000024.1"/>
</dbReference>
<dbReference type="SUPFAM" id="SSF55729">
    <property type="entry name" value="Acyl-CoA N-acyltransferases (Nat)"/>
    <property type="match status" value="1"/>
</dbReference>
<dbReference type="PANTHER" id="PTHR43877">
    <property type="entry name" value="AMINOALKYLPHOSPHONATE N-ACETYLTRANSFERASE-RELATED-RELATED"/>
    <property type="match status" value="1"/>
</dbReference>
<dbReference type="InterPro" id="IPR000182">
    <property type="entry name" value="GNAT_dom"/>
</dbReference>